<evidence type="ECO:0000313" key="1">
    <source>
        <dbReference type="EMBL" id="CAK5029236.1"/>
    </source>
</evidence>
<sequence length="137" mass="15952">MFIRSSNEIRKYSSANDNYKINEIVEAKNDKRTGETNWIKAKILEINQGNKYTLEVVGKCKLIGGIINRNIYSMRKFKIENFQVGEQVEVCIYDNIDDKTEWVKAEILEKQNGIYILGTGIYILEEYPYNIRKITSG</sequence>
<comment type="caution">
    <text evidence="1">The sequence shown here is derived from an EMBL/GenBank/DDBJ whole genome shotgun (WGS) entry which is preliminary data.</text>
</comment>
<proteinExistence type="predicted"/>
<reference evidence="1" key="1">
    <citation type="submission" date="2023-11" db="EMBL/GenBank/DDBJ databases">
        <authorList>
            <person name="Poullet M."/>
        </authorList>
    </citation>
    <scope>NUCLEOTIDE SEQUENCE</scope>
    <source>
        <strain evidence="1">E1834</strain>
    </source>
</reference>
<keyword evidence="2" id="KW-1185">Reference proteome</keyword>
<name>A0ACB0Y3C6_MELEN</name>
<dbReference type="Proteomes" id="UP001497535">
    <property type="component" value="Unassembled WGS sequence"/>
</dbReference>
<evidence type="ECO:0000313" key="2">
    <source>
        <dbReference type="Proteomes" id="UP001497535"/>
    </source>
</evidence>
<protein>
    <submittedName>
        <fullName evidence="1">Uncharacterized protein</fullName>
    </submittedName>
</protein>
<dbReference type="EMBL" id="CAVMJV010000005">
    <property type="protein sequence ID" value="CAK5029236.1"/>
    <property type="molecule type" value="Genomic_DNA"/>
</dbReference>
<accession>A0ACB0Y3C6</accession>
<organism evidence="1 2">
    <name type="scientific">Meloidogyne enterolobii</name>
    <name type="common">Root-knot nematode worm</name>
    <name type="synonym">Meloidogyne mayaguensis</name>
    <dbReference type="NCBI Taxonomy" id="390850"/>
    <lineage>
        <taxon>Eukaryota</taxon>
        <taxon>Metazoa</taxon>
        <taxon>Ecdysozoa</taxon>
        <taxon>Nematoda</taxon>
        <taxon>Chromadorea</taxon>
        <taxon>Rhabditida</taxon>
        <taxon>Tylenchina</taxon>
        <taxon>Tylenchomorpha</taxon>
        <taxon>Tylenchoidea</taxon>
        <taxon>Meloidogynidae</taxon>
        <taxon>Meloidogyninae</taxon>
        <taxon>Meloidogyne</taxon>
    </lineage>
</organism>
<gene>
    <name evidence="1" type="ORF">MENTE1834_LOCUS6857</name>
</gene>